<feature type="transmembrane region" description="Helical" evidence="1">
    <location>
        <begin position="7"/>
        <end position="29"/>
    </location>
</feature>
<name>A0ABQ8WE87_PENCH</name>
<evidence type="ECO:0000256" key="1">
    <source>
        <dbReference type="SAM" id="Phobius"/>
    </source>
</evidence>
<evidence type="ECO:0000313" key="2">
    <source>
        <dbReference type="EMBL" id="KAJ5264683.1"/>
    </source>
</evidence>
<gene>
    <name evidence="2" type="ORF">N7505_007476</name>
</gene>
<dbReference type="EMBL" id="JAPVEB010000004">
    <property type="protein sequence ID" value="KAJ5264683.1"/>
    <property type="molecule type" value="Genomic_DNA"/>
</dbReference>
<keyword evidence="1" id="KW-1133">Transmembrane helix</keyword>
<feature type="transmembrane region" description="Helical" evidence="1">
    <location>
        <begin position="91"/>
        <end position="113"/>
    </location>
</feature>
<comment type="caution">
    <text evidence="2">The sequence shown here is derived from an EMBL/GenBank/DDBJ whole genome shotgun (WGS) entry which is preliminary data.</text>
</comment>
<sequence>MHWIYPSIGGAFFGFGLGSISNATLTLVIDSYRDVGHFISISLCRWFCLTVRFQLITGDAFTGIAFLRNVVSIGIPFAISPWIKRDGLQNMFIACAFINLGISLLIIPMVFYGKQSRRDLAARYYRLVEQQGHSHGE</sequence>
<evidence type="ECO:0000313" key="3">
    <source>
        <dbReference type="Proteomes" id="UP001220256"/>
    </source>
</evidence>
<feature type="transmembrane region" description="Helical" evidence="1">
    <location>
        <begin position="60"/>
        <end position="79"/>
    </location>
</feature>
<protein>
    <submittedName>
        <fullName evidence="2">Uncharacterized protein</fullName>
    </submittedName>
</protein>
<accession>A0ABQ8WE87</accession>
<dbReference type="Proteomes" id="UP001220256">
    <property type="component" value="Unassembled WGS sequence"/>
</dbReference>
<keyword evidence="1" id="KW-0812">Transmembrane</keyword>
<keyword evidence="1" id="KW-0472">Membrane</keyword>
<organism evidence="2 3">
    <name type="scientific">Penicillium chrysogenum</name>
    <name type="common">Penicillium notatum</name>
    <dbReference type="NCBI Taxonomy" id="5076"/>
    <lineage>
        <taxon>Eukaryota</taxon>
        <taxon>Fungi</taxon>
        <taxon>Dikarya</taxon>
        <taxon>Ascomycota</taxon>
        <taxon>Pezizomycotina</taxon>
        <taxon>Eurotiomycetes</taxon>
        <taxon>Eurotiomycetidae</taxon>
        <taxon>Eurotiales</taxon>
        <taxon>Aspergillaceae</taxon>
        <taxon>Penicillium</taxon>
        <taxon>Penicillium chrysogenum species complex</taxon>
    </lineage>
</organism>
<proteinExistence type="predicted"/>
<reference evidence="2 3" key="1">
    <citation type="journal article" date="2023" name="IMA Fungus">
        <title>Comparative genomic study of the Penicillium genus elucidates a diverse pangenome and 15 lateral gene transfer events.</title>
        <authorList>
            <person name="Petersen C."/>
            <person name="Sorensen T."/>
            <person name="Nielsen M.R."/>
            <person name="Sondergaard T.E."/>
            <person name="Sorensen J.L."/>
            <person name="Fitzpatrick D.A."/>
            <person name="Frisvad J.C."/>
            <person name="Nielsen K.L."/>
        </authorList>
    </citation>
    <scope>NUCLEOTIDE SEQUENCE [LARGE SCALE GENOMIC DNA]</scope>
    <source>
        <strain evidence="2 3">IBT 3361</strain>
    </source>
</reference>
<keyword evidence="3" id="KW-1185">Reference proteome</keyword>